<proteinExistence type="predicted"/>
<dbReference type="RefSeq" id="WP_039336148.1">
    <property type="nucleotide sequence ID" value="NZ_JRVC01000017.1"/>
</dbReference>
<feature type="chain" id="PRO_5002141225" evidence="1">
    <location>
        <begin position="30"/>
        <end position="174"/>
    </location>
</feature>
<keyword evidence="1" id="KW-0732">Signal</keyword>
<dbReference type="PROSITE" id="PS51257">
    <property type="entry name" value="PROKAR_LIPOPROTEIN"/>
    <property type="match status" value="1"/>
</dbReference>
<comment type="caution">
    <text evidence="3">The sequence shown here is derived from an EMBL/GenBank/DDBJ whole genome shotgun (WGS) entry which is preliminary data.</text>
</comment>
<name>A0A0B9A130_9SPHN</name>
<dbReference type="InterPro" id="IPR017585">
    <property type="entry name" value="SAF_FlgA"/>
</dbReference>
<dbReference type="STRING" id="48936.NJ75_03178"/>
<feature type="signal peptide" evidence="1">
    <location>
        <begin position="1"/>
        <end position="29"/>
    </location>
</feature>
<keyword evidence="3" id="KW-0282">Flagellum</keyword>
<sequence length="174" mass="17749">MTNRNPLASTLVASAIIACAAAAPSSAQSSPFHDLVAIDRAVAAFTGAGIGEPGGATLPVDRRLRLAACRSPLSLDWQGNRQDTVLVQCPDAGGWRLFVALSGNARQAPAAAPAISRGEAVTITAAGEGFSVAQSGEALDSGALGSWIRVRTSARATPIRARIERPGLVVVPID</sequence>
<evidence type="ECO:0000259" key="2">
    <source>
        <dbReference type="Pfam" id="PF13144"/>
    </source>
</evidence>
<keyword evidence="3" id="KW-0969">Cilium</keyword>
<reference evidence="3 4" key="1">
    <citation type="submission" date="2014-10" db="EMBL/GenBank/DDBJ databases">
        <title>Draft genome sequence of Novosphingobium subterraneum DSM 12447.</title>
        <authorList>
            <person name="Gan H.M."/>
            <person name="Gan H.Y."/>
            <person name="Savka M.A."/>
        </authorList>
    </citation>
    <scope>NUCLEOTIDE SEQUENCE [LARGE SCALE GENOMIC DNA]</scope>
    <source>
        <strain evidence="3 4">DSM 12447</strain>
    </source>
</reference>
<evidence type="ECO:0000256" key="1">
    <source>
        <dbReference type="SAM" id="SignalP"/>
    </source>
</evidence>
<evidence type="ECO:0000313" key="3">
    <source>
        <dbReference type="EMBL" id="KHS44309.1"/>
    </source>
</evidence>
<dbReference type="PATRIC" id="fig|48936.3.peg.3195"/>
<feature type="domain" description="Flagella basal body P-ring formation protein FlgA SAF" evidence="2">
    <location>
        <begin position="111"/>
        <end position="170"/>
    </location>
</feature>
<dbReference type="Gene3D" id="2.30.30.760">
    <property type="match status" value="1"/>
</dbReference>
<dbReference type="Pfam" id="PF13144">
    <property type="entry name" value="ChapFlgA"/>
    <property type="match status" value="1"/>
</dbReference>
<protein>
    <submittedName>
        <fullName evidence="3">Flagellar protein</fullName>
    </submittedName>
</protein>
<keyword evidence="3" id="KW-0966">Cell projection</keyword>
<keyword evidence="4" id="KW-1185">Reference proteome</keyword>
<dbReference type="AlphaFoldDB" id="A0A0B9A130"/>
<gene>
    <name evidence="3" type="ORF">NJ75_03178</name>
</gene>
<evidence type="ECO:0000313" key="4">
    <source>
        <dbReference type="Proteomes" id="UP000031338"/>
    </source>
</evidence>
<dbReference type="EMBL" id="JRVC01000017">
    <property type="protein sequence ID" value="KHS44309.1"/>
    <property type="molecule type" value="Genomic_DNA"/>
</dbReference>
<dbReference type="Proteomes" id="UP000031338">
    <property type="component" value="Unassembled WGS sequence"/>
</dbReference>
<organism evidence="3 4">
    <name type="scientific">Novosphingobium subterraneum</name>
    <dbReference type="NCBI Taxonomy" id="48936"/>
    <lineage>
        <taxon>Bacteria</taxon>
        <taxon>Pseudomonadati</taxon>
        <taxon>Pseudomonadota</taxon>
        <taxon>Alphaproteobacteria</taxon>
        <taxon>Sphingomonadales</taxon>
        <taxon>Sphingomonadaceae</taxon>
        <taxon>Novosphingobium</taxon>
    </lineage>
</organism>
<accession>A0A0B9A130</accession>